<gene>
    <name evidence="3" type="ORF">LMG21510_00648</name>
</gene>
<dbReference type="EMBL" id="CAJZAH010000001">
    <property type="protein sequence ID" value="CAG9167089.1"/>
    <property type="molecule type" value="Genomic_DNA"/>
</dbReference>
<dbReference type="Gene3D" id="3.40.190.10">
    <property type="entry name" value="Periplasmic binding protein-like II"/>
    <property type="match status" value="1"/>
</dbReference>
<evidence type="ECO:0000313" key="4">
    <source>
        <dbReference type="Proteomes" id="UP000721236"/>
    </source>
</evidence>
<reference evidence="3 4" key="1">
    <citation type="submission" date="2021-08" db="EMBL/GenBank/DDBJ databases">
        <authorList>
            <person name="Peeters C."/>
        </authorList>
    </citation>
    <scope>NUCLEOTIDE SEQUENCE [LARGE SCALE GENOMIC DNA]</scope>
    <source>
        <strain evidence="3 4">LMG 21510</strain>
    </source>
</reference>
<evidence type="ECO:0008006" key="5">
    <source>
        <dbReference type="Google" id="ProtNLM"/>
    </source>
</evidence>
<evidence type="ECO:0000256" key="2">
    <source>
        <dbReference type="SAM" id="SignalP"/>
    </source>
</evidence>
<organism evidence="3 4">
    <name type="scientific">Cupriavidus respiraculi</name>
    <dbReference type="NCBI Taxonomy" id="195930"/>
    <lineage>
        <taxon>Bacteria</taxon>
        <taxon>Pseudomonadati</taxon>
        <taxon>Pseudomonadota</taxon>
        <taxon>Betaproteobacteria</taxon>
        <taxon>Burkholderiales</taxon>
        <taxon>Burkholderiaceae</taxon>
        <taxon>Cupriavidus</taxon>
    </lineage>
</organism>
<keyword evidence="4" id="KW-1185">Reference proteome</keyword>
<dbReference type="InterPro" id="IPR005064">
    <property type="entry name" value="BUG"/>
</dbReference>
<accession>A0ABM8WI67</accession>
<proteinExistence type="inferred from homology"/>
<dbReference type="Proteomes" id="UP000721236">
    <property type="component" value="Unassembled WGS sequence"/>
</dbReference>
<dbReference type="Pfam" id="PF03401">
    <property type="entry name" value="TctC"/>
    <property type="match status" value="1"/>
</dbReference>
<dbReference type="InterPro" id="IPR042100">
    <property type="entry name" value="Bug_dom1"/>
</dbReference>
<dbReference type="PIRSF" id="PIRSF017082">
    <property type="entry name" value="YflP"/>
    <property type="match status" value="1"/>
</dbReference>
<comment type="caution">
    <text evidence="3">The sequence shown here is derived from an EMBL/GenBank/DDBJ whole genome shotgun (WGS) entry which is preliminary data.</text>
</comment>
<dbReference type="PANTHER" id="PTHR42928:SF5">
    <property type="entry name" value="BLR1237 PROTEIN"/>
    <property type="match status" value="1"/>
</dbReference>
<evidence type="ECO:0000256" key="1">
    <source>
        <dbReference type="ARBA" id="ARBA00006987"/>
    </source>
</evidence>
<feature type="chain" id="PRO_5047123545" description="Tripartite tricarboxylate transporter substrate binding protein" evidence="2">
    <location>
        <begin position="25"/>
        <end position="325"/>
    </location>
</feature>
<feature type="signal peptide" evidence="2">
    <location>
        <begin position="1"/>
        <end position="24"/>
    </location>
</feature>
<dbReference type="SUPFAM" id="SSF53850">
    <property type="entry name" value="Periplasmic binding protein-like II"/>
    <property type="match status" value="1"/>
</dbReference>
<comment type="similarity">
    <text evidence="1">Belongs to the UPF0065 (bug) family.</text>
</comment>
<name>A0ABM8WI67_9BURK</name>
<sequence>MKGSRWSAGLLAGAAMLCASGANAQGEPPYPAKPVSIVVPYAAGGATDVIARLIGEKLGAAWKQPVVVVNRPGAGTVLGAGQVAKQPGDGYTLYMTTAAHTISASLYKSLPYDPLKDFAPINLASVVPLVLVVSPTVQARDLQELLALARSKPGMTYASPGNGSPQHLTGALLKAKANVELTHVPYKGDAPMLTDLMAGQVQMAFVTLSSALPPLKAGKVRAIALAHSKRAQALPDVPTFAQSGMPGFQAATWFGLFAPASMPAALQQKINQDVTRVVAEPELSAKLVEMGGDVTNAGPKEFAAFIRTETKNWGEAVRLSGAQVD</sequence>
<dbReference type="Gene3D" id="3.40.190.150">
    <property type="entry name" value="Bordetella uptake gene, domain 1"/>
    <property type="match status" value="1"/>
</dbReference>
<dbReference type="PANTHER" id="PTHR42928">
    <property type="entry name" value="TRICARBOXYLATE-BINDING PROTEIN"/>
    <property type="match status" value="1"/>
</dbReference>
<dbReference type="RefSeq" id="WP_224039606.1">
    <property type="nucleotide sequence ID" value="NZ_CAJZAH010000001.1"/>
</dbReference>
<dbReference type="CDD" id="cd13578">
    <property type="entry name" value="PBP2_Bug27"/>
    <property type="match status" value="1"/>
</dbReference>
<keyword evidence="2" id="KW-0732">Signal</keyword>
<protein>
    <recommendedName>
        <fullName evidence="5">Tripartite tricarboxylate transporter substrate binding protein</fullName>
    </recommendedName>
</protein>
<evidence type="ECO:0000313" key="3">
    <source>
        <dbReference type="EMBL" id="CAG9167089.1"/>
    </source>
</evidence>